<protein>
    <recommendedName>
        <fullName evidence="4">Toxin-antitoxin system HicB family antitoxin</fullName>
    </recommendedName>
</protein>
<evidence type="ECO:0008006" key="4">
    <source>
        <dbReference type="Google" id="ProtNLM"/>
    </source>
</evidence>
<dbReference type="EMBL" id="JBEWZI010000022">
    <property type="protein sequence ID" value="MET7015771.1"/>
    <property type="molecule type" value="Genomic_DNA"/>
</dbReference>
<proteinExistence type="predicted"/>
<organism evidence="2 3">
    <name type="scientific">Uliginosibacterium flavum</name>
    <dbReference type="NCBI Taxonomy" id="1396831"/>
    <lineage>
        <taxon>Bacteria</taxon>
        <taxon>Pseudomonadati</taxon>
        <taxon>Pseudomonadota</taxon>
        <taxon>Betaproteobacteria</taxon>
        <taxon>Rhodocyclales</taxon>
        <taxon>Zoogloeaceae</taxon>
        <taxon>Uliginosibacterium</taxon>
    </lineage>
</organism>
<reference evidence="2 3" key="1">
    <citation type="submission" date="2024-07" db="EMBL/GenBank/DDBJ databases">
        <title>Uliginosibacterium flavum JJ3220;KACC:17644.</title>
        <authorList>
            <person name="Kim M.K."/>
        </authorList>
    </citation>
    <scope>NUCLEOTIDE SEQUENCE [LARGE SCALE GENOMIC DNA]</scope>
    <source>
        <strain evidence="2 3">KACC:17644</strain>
    </source>
</reference>
<dbReference type="Proteomes" id="UP001549691">
    <property type="component" value="Unassembled WGS sequence"/>
</dbReference>
<sequence length="89" mass="9571">MSMTKFDLQKAQGNKIRGQHTSIGAPGRFAGAEVVDRRESRKRDQELGLLPFACKLPATLVEQLRSRSAGHAGGLNALVAELLAKSLAE</sequence>
<dbReference type="RefSeq" id="WP_354602230.1">
    <property type="nucleotide sequence ID" value="NZ_JBEWZI010000022.1"/>
</dbReference>
<keyword evidence="3" id="KW-1185">Reference proteome</keyword>
<comment type="caution">
    <text evidence="2">The sequence shown here is derived from an EMBL/GenBank/DDBJ whole genome shotgun (WGS) entry which is preliminary data.</text>
</comment>
<name>A0ABV2TPA9_9RHOO</name>
<accession>A0ABV2TPA9</accession>
<evidence type="ECO:0000256" key="1">
    <source>
        <dbReference type="SAM" id="MobiDB-lite"/>
    </source>
</evidence>
<gene>
    <name evidence="2" type="ORF">ABXR19_16390</name>
</gene>
<evidence type="ECO:0000313" key="3">
    <source>
        <dbReference type="Proteomes" id="UP001549691"/>
    </source>
</evidence>
<feature type="region of interest" description="Disordered" evidence="1">
    <location>
        <begin position="1"/>
        <end position="27"/>
    </location>
</feature>
<evidence type="ECO:0000313" key="2">
    <source>
        <dbReference type="EMBL" id="MET7015771.1"/>
    </source>
</evidence>